<accession>A0A645AWT5</accession>
<feature type="transmembrane region" description="Helical" evidence="1">
    <location>
        <begin position="119"/>
        <end position="141"/>
    </location>
</feature>
<name>A0A645AWT5_9ZZZZ</name>
<proteinExistence type="predicted"/>
<protein>
    <recommendedName>
        <fullName evidence="3">ABC-2 family transporter protein</fullName>
    </recommendedName>
</protein>
<gene>
    <name evidence="2" type="ORF">SDC9_103585</name>
</gene>
<dbReference type="AlphaFoldDB" id="A0A645AWT5"/>
<organism evidence="2">
    <name type="scientific">bioreactor metagenome</name>
    <dbReference type="NCBI Taxonomy" id="1076179"/>
    <lineage>
        <taxon>unclassified sequences</taxon>
        <taxon>metagenomes</taxon>
        <taxon>ecological metagenomes</taxon>
    </lineage>
</organism>
<feature type="transmembrane region" description="Helical" evidence="1">
    <location>
        <begin position="148"/>
        <end position="167"/>
    </location>
</feature>
<feature type="transmembrane region" description="Helical" evidence="1">
    <location>
        <begin position="39"/>
        <end position="62"/>
    </location>
</feature>
<feature type="transmembrane region" description="Helical" evidence="1">
    <location>
        <begin position="92"/>
        <end position="113"/>
    </location>
</feature>
<keyword evidence="1" id="KW-0812">Transmembrane</keyword>
<dbReference type="EMBL" id="VSSQ01015923">
    <property type="protein sequence ID" value="MPM56771.1"/>
    <property type="molecule type" value="Genomic_DNA"/>
</dbReference>
<evidence type="ECO:0008006" key="3">
    <source>
        <dbReference type="Google" id="ProtNLM"/>
    </source>
</evidence>
<evidence type="ECO:0000313" key="2">
    <source>
        <dbReference type="EMBL" id="MPM56771.1"/>
    </source>
</evidence>
<keyword evidence="1" id="KW-0472">Membrane</keyword>
<reference evidence="2" key="1">
    <citation type="submission" date="2019-08" db="EMBL/GenBank/DDBJ databases">
        <authorList>
            <person name="Kucharzyk K."/>
            <person name="Murdoch R.W."/>
            <person name="Higgins S."/>
            <person name="Loffler F."/>
        </authorList>
    </citation>
    <scope>NUCLEOTIDE SEQUENCE</scope>
</reference>
<feature type="transmembrane region" description="Helical" evidence="1">
    <location>
        <begin position="187"/>
        <end position="207"/>
    </location>
</feature>
<evidence type="ECO:0000256" key="1">
    <source>
        <dbReference type="SAM" id="Phobius"/>
    </source>
</evidence>
<keyword evidence="1" id="KW-1133">Transmembrane helix</keyword>
<comment type="caution">
    <text evidence="2">The sequence shown here is derived from an EMBL/GenBank/DDBJ whole genome shotgun (WGS) entry which is preliminary data.</text>
</comment>
<feature type="transmembrane region" description="Helical" evidence="1">
    <location>
        <begin position="12"/>
        <end position="33"/>
    </location>
</feature>
<sequence>MKNKNILEIKILGKEIFLFILMFISGLLIYYWLMRKTNMATSSFMFFSEYCLTFFAGIMGVINTKELVEDDIGEILFTIKDAKRKLGINRQFRFMIFYIILLSIYVFISSLIFKEIIFINILLQLIAQSLFMNSLGFLLVVAFKNSGLALSGIGLYSVVYYFLYLIIRNTFINFLNIYVTGYFGLPIGETVLLTIKCLIYSLSFYICGQINIKR</sequence>